<comment type="caution">
    <text evidence="9">The sequence shown here is derived from an EMBL/GenBank/DDBJ whole genome shotgun (WGS) entry which is preliminary data.</text>
</comment>
<dbReference type="CDD" id="cd04485">
    <property type="entry name" value="DnaE_OBF"/>
    <property type="match status" value="1"/>
</dbReference>
<dbReference type="InterPro" id="IPR041931">
    <property type="entry name" value="DNA_pol3_alpha_thumb_dom"/>
</dbReference>
<dbReference type="InterPro" id="IPR004013">
    <property type="entry name" value="PHP_dom"/>
</dbReference>
<dbReference type="SMART" id="SM00481">
    <property type="entry name" value="POLIIIAc"/>
    <property type="match status" value="1"/>
</dbReference>
<keyword evidence="6" id="KW-0239">DNA-directed DNA polymerase</keyword>
<evidence type="ECO:0000256" key="3">
    <source>
        <dbReference type="ARBA" id="ARBA00022679"/>
    </source>
</evidence>
<keyword evidence="4 9" id="KW-0548">Nucleotidyltransferase</keyword>
<accession>A0ABW4ZF60</accession>
<dbReference type="EC" id="2.7.7.7" evidence="1"/>
<dbReference type="EMBL" id="JBHUJB010000083">
    <property type="protein sequence ID" value="MFD2160514.1"/>
    <property type="molecule type" value="Genomic_DNA"/>
</dbReference>
<dbReference type="NCBIfam" id="TIGR00594">
    <property type="entry name" value="polc"/>
    <property type="match status" value="1"/>
</dbReference>
<evidence type="ECO:0000256" key="7">
    <source>
        <dbReference type="ARBA" id="ARBA00049244"/>
    </source>
</evidence>
<dbReference type="InterPro" id="IPR029460">
    <property type="entry name" value="DNAPol_HHH"/>
</dbReference>
<evidence type="ECO:0000256" key="5">
    <source>
        <dbReference type="ARBA" id="ARBA00022705"/>
    </source>
</evidence>
<evidence type="ECO:0000256" key="6">
    <source>
        <dbReference type="ARBA" id="ARBA00022932"/>
    </source>
</evidence>
<dbReference type="Pfam" id="PF17657">
    <property type="entry name" value="DNA_pol3_finger"/>
    <property type="match status" value="1"/>
</dbReference>
<dbReference type="InterPro" id="IPR016195">
    <property type="entry name" value="Pol/histidinol_Pase-like"/>
</dbReference>
<dbReference type="Pfam" id="PF02811">
    <property type="entry name" value="PHP"/>
    <property type="match status" value="1"/>
</dbReference>
<reference evidence="10" key="1">
    <citation type="journal article" date="2019" name="Int. J. Syst. Evol. Microbiol.">
        <title>The Global Catalogue of Microorganisms (GCM) 10K type strain sequencing project: providing services to taxonomists for standard genome sequencing and annotation.</title>
        <authorList>
            <consortium name="The Broad Institute Genomics Platform"/>
            <consortium name="The Broad Institute Genome Sequencing Center for Infectious Disease"/>
            <person name="Wu L."/>
            <person name="Ma J."/>
        </authorList>
    </citation>
    <scope>NUCLEOTIDE SEQUENCE [LARGE SCALE GENOMIC DNA]</scope>
    <source>
        <strain evidence="10">CCUG 57942</strain>
    </source>
</reference>
<comment type="catalytic activity">
    <reaction evidence="7">
        <text>DNA(n) + a 2'-deoxyribonucleoside 5'-triphosphate = DNA(n+1) + diphosphate</text>
        <dbReference type="Rhea" id="RHEA:22508"/>
        <dbReference type="Rhea" id="RHEA-COMP:17339"/>
        <dbReference type="Rhea" id="RHEA-COMP:17340"/>
        <dbReference type="ChEBI" id="CHEBI:33019"/>
        <dbReference type="ChEBI" id="CHEBI:61560"/>
        <dbReference type="ChEBI" id="CHEBI:173112"/>
        <dbReference type="EC" id="2.7.7.7"/>
    </reaction>
</comment>
<dbReference type="PANTHER" id="PTHR32294:SF0">
    <property type="entry name" value="DNA POLYMERASE III SUBUNIT ALPHA"/>
    <property type="match status" value="1"/>
</dbReference>
<dbReference type="GO" id="GO:0003887">
    <property type="term" value="F:DNA-directed DNA polymerase activity"/>
    <property type="evidence" value="ECO:0007669"/>
    <property type="project" value="UniProtKB-EC"/>
</dbReference>
<organism evidence="9 10">
    <name type="scientific">Rubritalea tangerina</name>
    <dbReference type="NCBI Taxonomy" id="430798"/>
    <lineage>
        <taxon>Bacteria</taxon>
        <taxon>Pseudomonadati</taxon>
        <taxon>Verrucomicrobiota</taxon>
        <taxon>Verrucomicrobiia</taxon>
        <taxon>Verrucomicrobiales</taxon>
        <taxon>Rubritaleaceae</taxon>
        <taxon>Rubritalea</taxon>
    </lineage>
</organism>
<evidence type="ECO:0000256" key="4">
    <source>
        <dbReference type="ARBA" id="ARBA00022695"/>
    </source>
</evidence>
<feature type="domain" description="Polymerase/histidinol phosphatase N-terminal" evidence="8">
    <location>
        <begin position="62"/>
        <end position="129"/>
    </location>
</feature>
<proteinExistence type="predicted"/>
<dbReference type="SUPFAM" id="SSF160975">
    <property type="entry name" value="AF1531-like"/>
    <property type="match status" value="1"/>
</dbReference>
<protein>
    <recommendedName>
        <fullName evidence="2">DNA polymerase III subunit alpha</fullName>
        <ecNumber evidence="1">2.7.7.7</ecNumber>
    </recommendedName>
</protein>
<keyword evidence="10" id="KW-1185">Reference proteome</keyword>
<keyword evidence="5" id="KW-0235">DNA replication</keyword>
<evidence type="ECO:0000256" key="1">
    <source>
        <dbReference type="ARBA" id="ARBA00012417"/>
    </source>
</evidence>
<dbReference type="Gene3D" id="1.10.10.1600">
    <property type="entry name" value="Bacterial DNA polymerase III alpha subunit, thumb domain"/>
    <property type="match status" value="1"/>
</dbReference>
<dbReference type="Gene3D" id="3.20.20.140">
    <property type="entry name" value="Metal-dependent hydrolases"/>
    <property type="match status" value="1"/>
</dbReference>
<dbReference type="NCBIfam" id="NF004226">
    <property type="entry name" value="PRK05673.1"/>
    <property type="match status" value="1"/>
</dbReference>
<evidence type="ECO:0000313" key="10">
    <source>
        <dbReference type="Proteomes" id="UP001597389"/>
    </source>
</evidence>
<dbReference type="Proteomes" id="UP001597389">
    <property type="component" value="Unassembled WGS sequence"/>
</dbReference>
<dbReference type="CDD" id="cd12113">
    <property type="entry name" value="PHP_PolIIIA_DnaE3"/>
    <property type="match status" value="1"/>
</dbReference>
<sequence>MIPFSFYLFRSANGQYPDAAEKNASVRDFAVGLNHRTRYKLPVSPSPFDFILFPKKMSNSFVHLHVHTEYSIKDSIVRIKDLAGAVKDNEMNAVAMTDHGNLFGTVEFYQTMTGKDIKPILGCEIYLAPTALTDKKDIPGRKRSTHLTLIAKDKTGWDNLTKLVSVGHLDGDYFGEPRVDRETLRKFSEGVICLTGDDEGPIQEWLDKGDMAAAKAQVEELIDIYGKEDLYVELMDHALETQPAIIKSLTSLADEYGLKLVATNDVHFLRAEEHEAHDVLICIGESCLLLDENRKSYSDQVYFKSAAEMRELFKDYPGACDNTLEIAEKCNVELVLDPTSSDKYPQFESPDGSPREEYFKKVCIDGMHARYPEDKIQELCGIYGTDVDGVWKILNERLDYEVGIINSLGFASYFLITADFIVWALDHDIPVGPGRGSAAGSLVAYAMKITDICPMRFGLLFERFLNPERVSPPDVDIDFCQTRRPEVIDYVRKKYGERCVCHIITYGTLGAKSVLRDVARVMGVSFGDADRIAKLIEAVPGVKLQGEYDAKEELRDMIESSSTYKELWSYALKLEGLTRNTGVHAAGVVIGDGDLDRHVPLARAKEGEVVSQADMGAITEIGLLKMDFLGLKNLTVIQDAVDHITPHTPGFNITQVPLDDKPALALLNRGETMGVFQLESGGMVETCKKYGIDKIEDVIDLLAVYRPGAMQYIDEMIAVKKGEKTVDYEHPLLETICGDTYGVMIYQEQVQNAAKVLAGYSLGGADILRRAMGKKKPSEMAKQREIFVKGAAETNNINATNANKIFDKIAGFAGYGFNKSHSACYGHISYWTAYLKANFPVEFLCGLLSNEINNTEKIAVFIAECHRMKIEVLPPDVNKSKLRFAPEKLPSGKMAIRYGLAAIKNVGEGAMAVAIANREENGPFESMDDFSNRLDTKVVNKRILENLIKAGALDWTGETRASMDARLEKVIATASSSHKDRAAGQVSLFDSMDFGSAPEPDDAPVILREWPKEQRLDTEKELLGFYVSGHPLDAYRGIIDADMYTRIGFIEDLDLTDRRKRHRFAGMIKHIEHKTTKAGKPFGVIHLEDFTGTKEILAWSESYTPARDEGLLEAGSVIRLFGNVQEDDRNPESRRVSGSKIEGLAGKRVTGADKKALNITLWTSKHDENDLREIKGILESNPGKTPVLLHIQNTMGDRATLAASDSFKVRKSDSLEMALAKWME</sequence>
<evidence type="ECO:0000256" key="2">
    <source>
        <dbReference type="ARBA" id="ARBA00019114"/>
    </source>
</evidence>
<gene>
    <name evidence="9" type="primary">dnaE</name>
    <name evidence="9" type="ORF">ACFSW8_16535</name>
</gene>
<dbReference type="Pfam" id="PF14579">
    <property type="entry name" value="HHH_6"/>
    <property type="match status" value="1"/>
</dbReference>
<keyword evidence="3 9" id="KW-0808">Transferase</keyword>
<dbReference type="Pfam" id="PF07733">
    <property type="entry name" value="DNA_pol3_alpha"/>
    <property type="match status" value="1"/>
</dbReference>
<dbReference type="InterPro" id="IPR004805">
    <property type="entry name" value="DnaE2/DnaE/PolC"/>
</dbReference>
<dbReference type="PANTHER" id="PTHR32294">
    <property type="entry name" value="DNA POLYMERASE III SUBUNIT ALPHA"/>
    <property type="match status" value="1"/>
</dbReference>
<dbReference type="InterPro" id="IPR003141">
    <property type="entry name" value="Pol/His_phosphatase_N"/>
</dbReference>
<dbReference type="InterPro" id="IPR011708">
    <property type="entry name" value="DNA_pol3_alpha_NTPase_dom"/>
</dbReference>
<evidence type="ECO:0000259" key="8">
    <source>
        <dbReference type="SMART" id="SM00481"/>
    </source>
</evidence>
<dbReference type="RefSeq" id="WP_377087997.1">
    <property type="nucleotide sequence ID" value="NZ_JBHSJL010000014.1"/>
</dbReference>
<name>A0ABW4ZF60_9BACT</name>
<evidence type="ECO:0000313" key="9">
    <source>
        <dbReference type="EMBL" id="MFD2160514.1"/>
    </source>
</evidence>
<dbReference type="SUPFAM" id="SSF89550">
    <property type="entry name" value="PHP domain-like"/>
    <property type="match status" value="1"/>
</dbReference>
<dbReference type="InterPro" id="IPR040982">
    <property type="entry name" value="DNA_pol3_finger"/>
</dbReference>
<dbReference type="Gene3D" id="1.10.150.870">
    <property type="match status" value="1"/>
</dbReference>